<dbReference type="EMBL" id="PTTJ01000006">
    <property type="protein sequence ID" value="RJP17652.1"/>
    <property type="molecule type" value="Genomic_DNA"/>
</dbReference>
<proteinExistence type="predicted"/>
<keyword evidence="1" id="KW-0175">Coiled coil</keyword>
<dbReference type="Gene3D" id="1.20.1270.90">
    <property type="entry name" value="AF1782-like"/>
    <property type="match status" value="1"/>
</dbReference>
<evidence type="ECO:0000313" key="4">
    <source>
        <dbReference type="Proteomes" id="UP000265600"/>
    </source>
</evidence>
<name>A0A3A4NE30_9STRE</name>
<reference evidence="4" key="1">
    <citation type="submission" date="2018-02" db="EMBL/GenBank/DDBJ databases">
        <authorList>
            <person name="Handem S."/>
        </authorList>
    </citation>
    <scope>NUCLEOTIDE SEQUENCE [LARGE SCALE GENOMIC DNA]</scope>
    <source>
        <strain evidence="4">Spain3473</strain>
    </source>
</reference>
<organism evidence="3 4">
    <name type="scientific">Streptococcus pseudopneumoniae</name>
    <dbReference type="NCBI Taxonomy" id="257758"/>
    <lineage>
        <taxon>Bacteria</taxon>
        <taxon>Bacillati</taxon>
        <taxon>Bacillota</taxon>
        <taxon>Bacilli</taxon>
        <taxon>Lactobacillales</taxon>
        <taxon>Streptococcaceae</taxon>
        <taxon>Streptococcus</taxon>
    </lineage>
</organism>
<feature type="region of interest" description="Disordered" evidence="2">
    <location>
        <begin position="168"/>
        <end position="193"/>
    </location>
</feature>
<sequence length="193" mass="19910">GLEEPVSTDGMTPDSIKAYEAAKKEAAQAVADAKAAAQAAEAKGENATEAEVNEAKAKVDAAKEKLKAAKDLLVPKSDNTGLTTAKNALDTERNKAVDTTGKTPASVAAYNDAKQKAQEASDAAQTVLNNPNATEQQIQDEITKVNAAKEKLGKAEAGLTTAATAQAKQELTTAKEGLEEPVSTDGMTPDSIK</sequence>
<evidence type="ECO:0000256" key="1">
    <source>
        <dbReference type="SAM" id="Coils"/>
    </source>
</evidence>
<feature type="non-terminal residue" evidence="3">
    <location>
        <position position="193"/>
    </location>
</feature>
<dbReference type="Pfam" id="PF07554">
    <property type="entry name" value="FIVAR"/>
    <property type="match status" value="2"/>
</dbReference>
<evidence type="ECO:0000256" key="2">
    <source>
        <dbReference type="SAM" id="MobiDB-lite"/>
    </source>
</evidence>
<dbReference type="Proteomes" id="UP000265600">
    <property type="component" value="Unassembled WGS sequence"/>
</dbReference>
<protein>
    <submittedName>
        <fullName evidence="3">Uncharacterized protein</fullName>
    </submittedName>
</protein>
<accession>A0A3A4NE30</accession>
<dbReference type="AlphaFoldDB" id="A0A3A4NE30"/>
<feature type="non-terminal residue" evidence="3">
    <location>
        <position position="1"/>
    </location>
</feature>
<evidence type="ECO:0000313" key="3">
    <source>
        <dbReference type="EMBL" id="RJP17652.1"/>
    </source>
</evidence>
<gene>
    <name evidence="3" type="ORF">C5O69_00350</name>
</gene>
<feature type="coiled-coil region" evidence="1">
    <location>
        <begin position="16"/>
        <end position="72"/>
    </location>
</feature>
<comment type="caution">
    <text evidence="3">The sequence shown here is derived from an EMBL/GenBank/DDBJ whole genome shotgun (WGS) entry which is preliminary data.</text>
</comment>